<protein>
    <submittedName>
        <fullName evidence="2">IncP-type conjugative transfer protein TrbN</fullName>
    </submittedName>
</protein>
<dbReference type="Proteomes" id="UP000036959">
    <property type="component" value="Unassembled WGS sequence"/>
</dbReference>
<dbReference type="SUPFAM" id="SSF53955">
    <property type="entry name" value="Lysozyme-like"/>
    <property type="match status" value="1"/>
</dbReference>
<accession>A0A0L0MJX6</accession>
<proteinExistence type="predicted"/>
<comment type="caution">
    <text evidence="2">The sequence shown here is derived from an EMBL/GenBank/DDBJ whole genome shotgun (WGS) entry which is preliminary data.</text>
</comment>
<gene>
    <name evidence="2" type="ORF">BVER_01804</name>
</gene>
<dbReference type="Pfam" id="PF01464">
    <property type="entry name" value="SLT"/>
    <property type="match status" value="1"/>
</dbReference>
<dbReference type="EMBL" id="LFJJ01000002">
    <property type="protein sequence ID" value="KND62334.1"/>
    <property type="molecule type" value="Genomic_DNA"/>
</dbReference>
<keyword evidence="3" id="KW-1185">Reference proteome</keyword>
<organism evidence="2 3">
    <name type="scientific">Candidatus Burkholderia verschuerenii</name>
    <dbReference type="NCBI Taxonomy" id="242163"/>
    <lineage>
        <taxon>Bacteria</taxon>
        <taxon>Pseudomonadati</taxon>
        <taxon>Pseudomonadota</taxon>
        <taxon>Betaproteobacteria</taxon>
        <taxon>Burkholderiales</taxon>
        <taxon>Burkholderiaceae</taxon>
        <taxon>Burkholderia</taxon>
    </lineage>
</organism>
<dbReference type="CDD" id="cd13400">
    <property type="entry name" value="LT_IagB-like"/>
    <property type="match status" value="1"/>
</dbReference>
<dbReference type="InterPro" id="IPR008258">
    <property type="entry name" value="Transglycosylase_SLT_dom_1"/>
</dbReference>
<dbReference type="RefSeq" id="WP_050451695.1">
    <property type="nucleotide sequence ID" value="NZ_LFJJ01000002.1"/>
</dbReference>
<sequence>MPYIPFPVQEQTFEACVAQAEQKYAVPSCILRAVHETESSGALSPGLVRANRNGTKDYGVTQINTVWTNYFQRNFGISATQFADNACLAVNGAAYIIRYEINASGDFWTGVGNYHSRTPGEHDRYVRKVATEAERFGCQIR</sequence>
<dbReference type="InterPro" id="IPR023346">
    <property type="entry name" value="Lysozyme-like_dom_sf"/>
</dbReference>
<dbReference type="Gene3D" id="1.10.530.10">
    <property type="match status" value="1"/>
</dbReference>
<name>A0A0L0MJX6_9BURK</name>
<evidence type="ECO:0000313" key="3">
    <source>
        <dbReference type="Proteomes" id="UP000036959"/>
    </source>
</evidence>
<reference evidence="3" key="1">
    <citation type="submission" date="2015-06" db="EMBL/GenBank/DDBJ databases">
        <title>Comparative genomics of Burkholderia leaf nodule symbionts.</title>
        <authorList>
            <person name="Carlier A."/>
            <person name="Eberl L."/>
            <person name="Pinto-Carbo M."/>
        </authorList>
    </citation>
    <scope>NUCLEOTIDE SEQUENCE [LARGE SCALE GENOMIC DNA]</scope>
    <source>
        <strain evidence="3">UZHbot4</strain>
    </source>
</reference>
<dbReference type="OrthoDB" id="9808681at2"/>
<evidence type="ECO:0000259" key="1">
    <source>
        <dbReference type="Pfam" id="PF01464"/>
    </source>
</evidence>
<dbReference type="PATRIC" id="fig|242163.4.peg.2609"/>
<feature type="domain" description="Transglycosylase SLT" evidence="1">
    <location>
        <begin position="16"/>
        <end position="129"/>
    </location>
</feature>
<evidence type="ECO:0000313" key="2">
    <source>
        <dbReference type="EMBL" id="KND62334.1"/>
    </source>
</evidence>
<dbReference type="AlphaFoldDB" id="A0A0L0MJX6"/>